<evidence type="ECO:0000256" key="2">
    <source>
        <dbReference type="PROSITE-ProRule" id="PRU00104"/>
    </source>
</evidence>
<evidence type="ECO:0000256" key="1">
    <source>
        <dbReference type="ARBA" id="ARBA00022786"/>
    </source>
</evidence>
<sequence length="1110" mass="128765">MSKTQQLVYPTYSFQKQQFIVPQQGISIEQVLNNISKDKQKINASIQALLQAAVQYFVPSNLNNLLFAMTQSNEVYDLNIKPLNYFINILYLQQIIQTQFKLLNERSYDHEYTIQLSFILVNEDFDKLASYIEQNLGKIKNKDKTLHDQFQQLLLSIQAKQDFVISFDIEQIISKTTGVYTFNCIKNTMKYNLNRLSENLYIATQFMKSEYFLNYVQKVKVNIQALSPQVSQFQPQIPDIQLLTDVANEILRISGIPLDNSVQLIKLLAIRELGQDLTFFKDGYYTLVTPQQLVILLIDTRDKKQQFKNPNSYSLIYINQQPFYQLFFDIPKDFEPVSQLSQYHQRLMISFLEYLQKVSEDYYDSIPHRVLFIHSFSTNNILVKIPAEADKSCEFLIPAVPLGRIELQDLPPLLLFIHSNLKMDYVMQFILMQVISAGLLLVEPLSSQVEQVIQLGEVLGEDANKYKHMLSLTDKIVTLIKLISRSAQTPQLLYFCVSKNNIMNEQILAIFTILKCGFLSLKHLTLKKVLEFQLNHYEFIRFDRQTIWQTFLQHMQIFVKPDTQSVLKSPIDQLPLRDYLCKKMPNLVAFLESYELPYFGNTEKPAELCGQSSTSTLIGDLKPELAKNRLIALIHELQHHPRHSYLSEIDSDIPFLPQILADATSITPLSAAIRFHYKNQQGVDAGGMWRTTLTILFDDLLSELPITNDVLFEIKKAEKFGNRDLHFDELNEDNPNSPSLLKVINLNQKTILVPHYNGYNCQTSSSIYPRLTDKRSCLYYLGRIFSFCLIYSGRMPDFLHQNFWKSLVGGRLFFDDEVIRKYQSRYETDPMFKINGTKPYQELLYPLTMEEIQTYYKEYYQIWMTASKGEETDLDMLGVHPKIVEELQKQGINLGVQDNIKKYAKLAFKQLSSGQSLGKAYSEFRNGFRHPFATSMVTPVALELQVMAQQIDICFDIISWQDLSELMTFVPADEEYINREEIVSSLISRNIAQIELEQELVDEKIKILNSFKKLLTDSQFFSHKELLEFVFASTGQRSLRGTELTFMFIKPSKENKLANGQYERRLIQFHTCFNQADIPLGYSLQLSEDELKDYIKTCVSSALENGFAIM</sequence>
<dbReference type="OrthoDB" id="10249928at2759"/>
<dbReference type="EMBL" id="KI546085">
    <property type="protein sequence ID" value="EST46049.1"/>
    <property type="molecule type" value="Genomic_DNA"/>
</dbReference>
<dbReference type="EMBL" id="AUWU02000004">
    <property type="protein sequence ID" value="KAH0574443.1"/>
    <property type="molecule type" value="Genomic_DNA"/>
</dbReference>
<dbReference type="PROSITE" id="PS50237">
    <property type="entry name" value="HECT"/>
    <property type="match status" value="1"/>
</dbReference>
<dbReference type="VEuPathDB" id="GiardiaDB:SS50377_24401"/>
<feature type="active site" description="Glycyl thioester intermediate" evidence="2">
    <location>
        <position position="1072"/>
    </location>
</feature>
<reference evidence="4 5" key="1">
    <citation type="journal article" date="2014" name="PLoS Genet.">
        <title>The Genome of Spironucleus salmonicida Highlights a Fish Pathogen Adapted to Fluctuating Environments.</title>
        <authorList>
            <person name="Xu F."/>
            <person name="Jerlstrom-Hultqvist J."/>
            <person name="Einarsson E."/>
            <person name="Astvaldsson A."/>
            <person name="Svard S.G."/>
            <person name="Andersson J.O."/>
        </authorList>
    </citation>
    <scope>NUCLEOTIDE SEQUENCE</scope>
    <source>
        <strain evidence="5">ATCC 50377</strain>
    </source>
</reference>
<organism evidence="4">
    <name type="scientific">Spironucleus salmonicida</name>
    <dbReference type="NCBI Taxonomy" id="348837"/>
    <lineage>
        <taxon>Eukaryota</taxon>
        <taxon>Metamonada</taxon>
        <taxon>Diplomonadida</taxon>
        <taxon>Hexamitidae</taxon>
        <taxon>Hexamitinae</taxon>
        <taxon>Spironucleus</taxon>
    </lineage>
</organism>
<dbReference type="InterPro" id="IPR035983">
    <property type="entry name" value="Hect_E3_ubiquitin_ligase"/>
</dbReference>
<gene>
    <name evidence="4" type="ORF">SS50377_14039</name>
    <name evidence="5" type="ORF">SS50377_24401</name>
</gene>
<reference evidence="5" key="2">
    <citation type="submission" date="2020-12" db="EMBL/GenBank/DDBJ databases">
        <title>New Spironucleus salmonicida genome in near-complete chromosomes.</title>
        <authorList>
            <person name="Xu F."/>
            <person name="Kurt Z."/>
            <person name="Jimenez-Gonzalez A."/>
            <person name="Astvaldsson A."/>
            <person name="Andersson J.O."/>
            <person name="Svard S.G."/>
        </authorList>
    </citation>
    <scope>NUCLEOTIDE SEQUENCE</scope>
    <source>
        <strain evidence="5">ATCC 50377</strain>
    </source>
</reference>
<proteinExistence type="predicted"/>
<dbReference type="AlphaFoldDB" id="V6LYY9"/>
<dbReference type="Proteomes" id="UP000018208">
    <property type="component" value="Unassembled WGS sequence"/>
</dbReference>
<evidence type="ECO:0000313" key="5">
    <source>
        <dbReference type="EMBL" id="KAH0574443.1"/>
    </source>
</evidence>
<dbReference type="GO" id="GO:0004842">
    <property type="term" value="F:ubiquitin-protein transferase activity"/>
    <property type="evidence" value="ECO:0007669"/>
    <property type="project" value="InterPro"/>
</dbReference>
<accession>V6LYY9</accession>
<protein>
    <recommendedName>
        <fullName evidence="3">HECT domain-containing protein</fullName>
    </recommendedName>
</protein>
<dbReference type="SUPFAM" id="SSF56204">
    <property type="entry name" value="Hect, E3 ligase catalytic domain"/>
    <property type="match status" value="1"/>
</dbReference>
<evidence type="ECO:0000313" key="4">
    <source>
        <dbReference type="EMBL" id="EST46049.1"/>
    </source>
</evidence>
<feature type="domain" description="HECT" evidence="3">
    <location>
        <begin position="662"/>
        <end position="1110"/>
    </location>
</feature>
<evidence type="ECO:0000259" key="3">
    <source>
        <dbReference type="PROSITE" id="PS50237"/>
    </source>
</evidence>
<evidence type="ECO:0000313" key="6">
    <source>
        <dbReference type="Proteomes" id="UP000018208"/>
    </source>
</evidence>
<dbReference type="InterPro" id="IPR000569">
    <property type="entry name" value="HECT_dom"/>
</dbReference>
<keyword evidence="1 2" id="KW-0833">Ubl conjugation pathway</keyword>
<name>V6LYY9_9EUKA</name>
<keyword evidence="6" id="KW-1185">Reference proteome</keyword>